<gene>
    <name evidence="2" type="ORF">FRX48_04021</name>
</gene>
<proteinExistence type="predicted"/>
<evidence type="ECO:0000313" key="3">
    <source>
        <dbReference type="Proteomes" id="UP000324767"/>
    </source>
</evidence>
<dbReference type="EMBL" id="VXIT01000006">
    <property type="protein sequence ID" value="KAA6411871.1"/>
    <property type="molecule type" value="Genomic_DNA"/>
</dbReference>
<dbReference type="Proteomes" id="UP000324767">
    <property type="component" value="Unassembled WGS sequence"/>
</dbReference>
<feature type="chain" id="PRO_5024353723" description="Apple domain-containing protein" evidence="1">
    <location>
        <begin position="18"/>
        <end position="244"/>
    </location>
</feature>
<protein>
    <recommendedName>
        <fullName evidence="4">Apple domain-containing protein</fullName>
    </recommendedName>
</protein>
<accession>A0A5M8PQS2</accession>
<name>A0A5M8PQS2_9LECA</name>
<organism evidence="2 3">
    <name type="scientific">Lasallia pustulata</name>
    <dbReference type="NCBI Taxonomy" id="136370"/>
    <lineage>
        <taxon>Eukaryota</taxon>
        <taxon>Fungi</taxon>
        <taxon>Dikarya</taxon>
        <taxon>Ascomycota</taxon>
        <taxon>Pezizomycotina</taxon>
        <taxon>Lecanoromycetes</taxon>
        <taxon>OSLEUM clade</taxon>
        <taxon>Umbilicariomycetidae</taxon>
        <taxon>Umbilicariales</taxon>
        <taxon>Umbilicariaceae</taxon>
        <taxon>Lasallia</taxon>
    </lineage>
</organism>
<comment type="caution">
    <text evidence="2">The sequence shown here is derived from an EMBL/GenBank/DDBJ whole genome shotgun (WGS) entry which is preliminary data.</text>
</comment>
<dbReference type="AlphaFoldDB" id="A0A5M8PQS2"/>
<reference evidence="2 3" key="1">
    <citation type="submission" date="2019-09" db="EMBL/GenBank/DDBJ databases">
        <title>The hologenome of the rock-dwelling lichen Lasallia pustulata.</title>
        <authorList>
            <person name="Greshake Tzovaras B."/>
            <person name="Segers F."/>
            <person name="Bicker A."/>
            <person name="Dal Grande F."/>
            <person name="Otte J."/>
            <person name="Hankeln T."/>
            <person name="Schmitt I."/>
            <person name="Ebersberger I."/>
        </authorList>
    </citation>
    <scope>NUCLEOTIDE SEQUENCE [LARGE SCALE GENOMIC DNA]</scope>
    <source>
        <strain evidence="2">A1-1</strain>
    </source>
</reference>
<feature type="signal peptide" evidence="1">
    <location>
        <begin position="1"/>
        <end position="17"/>
    </location>
</feature>
<sequence>MMGSFVGCLAILAVVSASPLKELGGRDGCSQDNCYRALDGFQRTSEAAFCSEYLHTSTMIVPAVVAAIELCGPHNISSGCSCLMTAAASVSTQTAAGAVTTVTVPGAGPNTITITLTPPVITAVSTVTATINSASTDINPTTTPDPICPLANETTIVTSRNNATGDQPPGTTSLYTVHCQTGYNPGDGLFASAATGLQQCAQQCTDYTCQHTTECTAAAYSFGRCYGRSGTLKERAIQYADAMS</sequence>
<keyword evidence="1" id="KW-0732">Signal</keyword>
<evidence type="ECO:0000313" key="2">
    <source>
        <dbReference type="EMBL" id="KAA6411871.1"/>
    </source>
</evidence>
<evidence type="ECO:0008006" key="4">
    <source>
        <dbReference type="Google" id="ProtNLM"/>
    </source>
</evidence>
<evidence type="ECO:0000256" key="1">
    <source>
        <dbReference type="SAM" id="SignalP"/>
    </source>
</evidence>